<evidence type="ECO:0000256" key="1">
    <source>
        <dbReference type="ARBA" id="ARBA00004141"/>
    </source>
</evidence>
<feature type="region of interest" description="Disordered" evidence="13">
    <location>
        <begin position="40"/>
        <end position="83"/>
    </location>
</feature>
<keyword evidence="9 14" id="KW-0472">Membrane</keyword>
<keyword evidence="11 12" id="KW-0407">Ion channel</keyword>
<proteinExistence type="inferred from homology"/>
<evidence type="ECO:0000256" key="3">
    <source>
        <dbReference type="ARBA" id="ARBA00022448"/>
    </source>
</evidence>
<comment type="similarity">
    <text evidence="2 12">Belongs to the amiloride-sensitive sodium channel (TC 1.A.6) family.</text>
</comment>
<dbReference type="GO" id="GO:0015280">
    <property type="term" value="F:ligand-gated sodium channel activity"/>
    <property type="evidence" value="ECO:0007669"/>
    <property type="project" value="TreeGrafter"/>
</dbReference>
<dbReference type="Pfam" id="PF00858">
    <property type="entry name" value="ASC"/>
    <property type="match status" value="1"/>
</dbReference>
<evidence type="ECO:0000256" key="2">
    <source>
        <dbReference type="ARBA" id="ARBA00007193"/>
    </source>
</evidence>
<keyword evidence="4 12" id="KW-0894">Sodium channel</keyword>
<evidence type="ECO:0000256" key="8">
    <source>
        <dbReference type="ARBA" id="ARBA00023065"/>
    </source>
</evidence>
<evidence type="ECO:0000256" key="10">
    <source>
        <dbReference type="ARBA" id="ARBA00023201"/>
    </source>
</evidence>
<evidence type="ECO:0000256" key="7">
    <source>
        <dbReference type="ARBA" id="ARBA00023053"/>
    </source>
</evidence>
<evidence type="ECO:0000256" key="5">
    <source>
        <dbReference type="ARBA" id="ARBA00022692"/>
    </source>
</evidence>
<dbReference type="Gene3D" id="2.60.470.10">
    <property type="entry name" value="Acid-sensing ion channels like domains"/>
    <property type="match status" value="1"/>
</dbReference>
<accession>A0A0L7L154</accession>
<keyword evidence="3 12" id="KW-0813">Transport</keyword>
<dbReference type="InterPro" id="IPR001873">
    <property type="entry name" value="ENaC"/>
</dbReference>
<organism evidence="15 16">
    <name type="scientific">Operophtera brumata</name>
    <name type="common">Winter moth</name>
    <name type="synonym">Phalaena brumata</name>
    <dbReference type="NCBI Taxonomy" id="104452"/>
    <lineage>
        <taxon>Eukaryota</taxon>
        <taxon>Metazoa</taxon>
        <taxon>Ecdysozoa</taxon>
        <taxon>Arthropoda</taxon>
        <taxon>Hexapoda</taxon>
        <taxon>Insecta</taxon>
        <taxon>Pterygota</taxon>
        <taxon>Neoptera</taxon>
        <taxon>Endopterygota</taxon>
        <taxon>Lepidoptera</taxon>
        <taxon>Glossata</taxon>
        <taxon>Ditrysia</taxon>
        <taxon>Geometroidea</taxon>
        <taxon>Geometridae</taxon>
        <taxon>Larentiinae</taxon>
        <taxon>Operophtera</taxon>
    </lineage>
</organism>
<comment type="subcellular location">
    <subcellularLocation>
        <location evidence="1">Membrane</location>
        <topology evidence="1">Multi-pass membrane protein</topology>
    </subcellularLocation>
</comment>
<name>A0A0L7L154_OPEBR</name>
<evidence type="ECO:0000256" key="12">
    <source>
        <dbReference type="RuleBase" id="RU000679"/>
    </source>
</evidence>
<evidence type="ECO:0000256" key="14">
    <source>
        <dbReference type="SAM" id="Phobius"/>
    </source>
</evidence>
<gene>
    <name evidence="15" type="ORF">OBRU01_09290</name>
</gene>
<sequence length="732" mass="83739">MYVIYPADEVVSLTYRHESLPRPRQRPTLDHLILPLWSAPSAQLPPRTPTPRDVSFLKTAPPEPEERAPASPTPSLERKSKLRERTKAKLLKKLGRHEDNDFGKIVRTPAPDEFELPAPLPTPAFSRKNIFDRDFDALFEVASSPQFGALIRVTTPEPDHRPDLSAAHFPSPTASSLSLLPPRPYSEPSPSPTGSFRISTPSTPTQRSSLEGSHPKSKKVSFFRKLSRSKVAAVLPPRGAMLQQPSIEMALRELTHPTHNDQLKNQQQVTFKLVKTVPAQKGTKMTLCKKFNKHLVLLFKRAKYTCGSLTLHGPSFLVRKDIHFVYKLIYFIIYVQVWVAAVVTIRGYYNHYHTNTIRFTTRNDYLHWNPTFASVTVCEIANVDKIWSIGKQLGSQYNDKLDRFIGDIAFFTGTCFSCLSTCFNESMCSTDYAQMASFFHTSCEEFFVSCKWNDNPINCCKHFKPLQTEYGRCFSINNRHTEQNKEEYVTSVNRSQLGIIEITLTQDYEAFLHSPEDIPFWNMEYDRRVRVIYGAEAAMTLSILEVVNEPEVSLIAPEERECRFPEEVPKNYHAYKYYSYSVCISQCRIDAQLELCNCTNHLSPSYYKDLYCDLEGLQCLTKHYKTLRKLKVPGTNETGLDCDCLPSCTEPDYNVVAKKVDEPEKELRVKPARFLLGNRPYQQIIRQVARTTLDLVVAMGNCFGLCFGGSLLSIVEVVYYICLKRWKYIKGK</sequence>
<dbReference type="STRING" id="104452.A0A0L7L154"/>
<evidence type="ECO:0000256" key="13">
    <source>
        <dbReference type="SAM" id="MobiDB-lite"/>
    </source>
</evidence>
<reference evidence="15 16" key="1">
    <citation type="journal article" date="2015" name="Genome Biol. Evol.">
        <title>The genome of winter moth (Operophtera brumata) provides a genomic perspective on sexual dimorphism and phenology.</title>
        <authorList>
            <person name="Derks M.F."/>
            <person name="Smit S."/>
            <person name="Salis L."/>
            <person name="Schijlen E."/>
            <person name="Bossers A."/>
            <person name="Mateman C."/>
            <person name="Pijl A.S."/>
            <person name="de Ridder D."/>
            <person name="Groenen M.A."/>
            <person name="Visser M.E."/>
            <person name="Megens H.J."/>
        </authorList>
    </citation>
    <scope>NUCLEOTIDE SEQUENCE [LARGE SCALE GENOMIC DNA]</scope>
    <source>
        <strain evidence="15">WM2013NL</strain>
        <tissue evidence="15">Head and thorax</tissue>
    </source>
</reference>
<evidence type="ECO:0000313" key="16">
    <source>
        <dbReference type="Proteomes" id="UP000037510"/>
    </source>
</evidence>
<dbReference type="EMBL" id="JTDY01003653">
    <property type="protein sequence ID" value="KOB69207.1"/>
    <property type="molecule type" value="Genomic_DNA"/>
</dbReference>
<dbReference type="AlphaFoldDB" id="A0A0L7L154"/>
<feature type="compositionally biased region" description="Pro residues" evidence="13">
    <location>
        <begin position="181"/>
        <end position="191"/>
    </location>
</feature>
<protein>
    <submittedName>
        <fullName evidence="15">Putative pickpocket</fullName>
    </submittedName>
</protein>
<evidence type="ECO:0000256" key="9">
    <source>
        <dbReference type="ARBA" id="ARBA00023136"/>
    </source>
</evidence>
<dbReference type="Proteomes" id="UP000037510">
    <property type="component" value="Unassembled WGS sequence"/>
</dbReference>
<feature type="region of interest" description="Disordered" evidence="13">
    <location>
        <begin position="154"/>
        <end position="221"/>
    </location>
</feature>
<feature type="compositionally biased region" description="Polar residues" evidence="13">
    <location>
        <begin position="193"/>
        <end position="211"/>
    </location>
</feature>
<dbReference type="PANTHER" id="PTHR11690:SF184">
    <property type="entry name" value="PICKPOCKET 31"/>
    <property type="match status" value="1"/>
</dbReference>
<keyword evidence="16" id="KW-1185">Reference proteome</keyword>
<dbReference type="Gene3D" id="1.10.287.770">
    <property type="entry name" value="YojJ-like"/>
    <property type="match status" value="1"/>
</dbReference>
<feature type="transmembrane region" description="Helical" evidence="14">
    <location>
        <begin position="328"/>
        <end position="349"/>
    </location>
</feature>
<keyword evidence="6 14" id="KW-1133">Transmembrane helix</keyword>
<evidence type="ECO:0000256" key="4">
    <source>
        <dbReference type="ARBA" id="ARBA00022461"/>
    </source>
</evidence>
<dbReference type="PANTHER" id="PTHR11690">
    <property type="entry name" value="AMILORIDE-SENSITIVE SODIUM CHANNEL-RELATED"/>
    <property type="match status" value="1"/>
</dbReference>
<keyword evidence="7" id="KW-0915">Sodium</keyword>
<comment type="caution">
    <text evidence="15">The sequence shown here is derived from an EMBL/GenBank/DDBJ whole genome shotgun (WGS) entry which is preliminary data.</text>
</comment>
<evidence type="ECO:0000256" key="11">
    <source>
        <dbReference type="ARBA" id="ARBA00023303"/>
    </source>
</evidence>
<keyword evidence="10 12" id="KW-0739">Sodium transport</keyword>
<dbReference type="GO" id="GO:0005886">
    <property type="term" value="C:plasma membrane"/>
    <property type="evidence" value="ECO:0007669"/>
    <property type="project" value="TreeGrafter"/>
</dbReference>
<keyword evidence="8 12" id="KW-0406">Ion transport</keyword>
<keyword evidence="5 12" id="KW-0812">Transmembrane</keyword>
<feature type="compositionally biased region" description="Low complexity" evidence="13">
    <location>
        <begin position="170"/>
        <end position="180"/>
    </location>
</feature>
<evidence type="ECO:0000313" key="15">
    <source>
        <dbReference type="EMBL" id="KOB69207.1"/>
    </source>
</evidence>
<evidence type="ECO:0000256" key="6">
    <source>
        <dbReference type="ARBA" id="ARBA00022989"/>
    </source>
</evidence>
<feature type="transmembrane region" description="Helical" evidence="14">
    <location>
        <begin position="695"/>
        <end position="722"/>
    </location>
</feature>